<dbReference type="Proteomes" id="UP000000457">
    <property type="component" value="Segment"/>
</dbReference>
<dbReference type="KEGG" id="vg:13994084"/>
<keyword evidence="1" id="KW-0175">Coiled coil</keyword>
<dbReference type="RefSeq" id="YP_006987449.1">
    <property type="nucleotide sequence ID" value="NC_019401.1"/>
</dbReference>
<feature type="compositionally biased region" description="Low complexity" evidence="2">
    <location>
        <begin position="115"/>
        <end position="136"/>
    </location>
</feature>
<gene>
    <name evidence="3" type="ORF">GAP32_344</name>
</gene>
<name>K4FB63_9CAUD</name>
<sequence>MFENTSNDMQDVIDKMYEDGFHPDNLSPRERRAYDAMYDQCQTMMDRFEELEEMLQEEEEARWVAEEAEELRQEEYEMHKAIVGIQQADEDFGHTFKRHDDDDSYKHTFSRSDDCSSSSYDYGSSSSDSSSSCSGD</sequence>
<keyword evidence="4" id="KW-1185">Reference proteome</keyword>
<dbReference type="EMBL" id="JN882285">
    <property type="protein sequence ID" value="AFC21794.1"/>
    <property type="molecule type" value="Genomic_DNA"/>
</dbReference>
<evidence type="ECO:0000313" key="3">
    <source>
        <dbReference type="EMBL" id="AFC21794.1"/>
    </source>
</evidence>
<accession>K4FB63</accession>
<organism evidence="3 4">
    <name type="scientific">Cronobacter phage vB_CsaM_GAP32</name>
    <dbReference type="NCBI Taxonomy" id="1141136"/>
    <lineage>
        <taxon>Viruses</taxon>
        <taxon>Duplodnaviria</taxon>
        <taxon>Heunggongvirae</taxon>
        <taxon>Uroviricota</taxon>
        <taxon>Caudoviricetes</taxon>
        <taxon>Mimasvirus</taxon>
        <taxon>Mimasvirus GAP32</taxon>
    </lineage>
</organism>
<feature type="coiled-coil region" evidence="1">
    <location>
        <begin position="38"/>
        <end position="74"/>
    </location>
</feature>
<feature type="region of interest" description="Disordered" evidence="2">
    <location>
        <begin position="94"/>
        <end position="136"/>
    </location>
</feature>
<feature type="compositionally biased region" description="Basic and acidic residues" evidence="2">
    <location>
        <begin position="94"/>
        <end position="114"/>
    </location>
</feature>
<evidence type="ECO:0000256" key="1">
    <source>
        <dbReference type="SAM" id="Coils"/>
    </source>
</evidence>
<reference evidence="3 4" key="1">
    <citation type="journal article" date="2014" name="Virology">
        <title>Supersize me: Cronobacter sakazakii phage GAP32.</title>
        <authorList>
            <person name="Abbasifar R."/>
            <person name="Griffiths M.W."/>
            <person name="Sabour P.M."/>
            <person name="Ackermann H.-W."/>
            <person name="Vandersteegen K."/>
            <person name="Lavigne R."/>
            <person name="Noben J.-P."/>
            <person name="Villa A.A."/>
            <person name="Abbasifar A."/>
            <person name="Nash J.H.E."/>
            <person name="Kropinski A.M."/>
        </authorList>
    </citation>
    <scope>NUCLEOTIDE SEQUENCE [LARGE SCALE GENOMIC DNA]</scope>
    <source>
        <strain evidence="3">GAP-32</strain>
    </source>
</reference>
<dbReference type="GeneID" id="13994084"/>
<dbReference type="OrthoDB" id="36131at10239"/>
<evidence type="ECO:0000313" key="4">
    <source>
        <dbReference type="Proteomes" id="UP000000457"/>
    </source>
</evidence>
<protein>
    <submittedName>
        <fullName evidence="3">Uncharacterized protein</fullName>
    </submittedName>
</protein>
<proteinExistence type="predicted"/>
<evidence type="ECO:0000256" key="2">
    <source>
        <dbReference type="SAM" id="MobiDB-lite"/>
    </source>
</evidence>